<protein>
    <submittedName>
        <fullName evidence="6">Glycosyl transferase, group 1</fullName>
    </submittedName>
</protein>
<dbReference type="STRING" id="59922.P9303_25631"/>
<evidence type="ECO:0000259" key="5">
    <source>
        <dbReference type="Pfam" id="PF13439"/>
    </source>
</evidence>
<reference evidence="6 7" key="1">
    <citation type="journal article" date="2007" name="PLoS Genet.">
        <title>Patterns and implications of gene gain and loss in the evolution of Prochlorococcus.</title>
        <authorList>
            <person name="Kettler G.C."/>
            <person name="Martiny A.C."/>
            <person name="Huang K."/>
            <person name="Zucker J."/>
            <person name="Coleman M.L."/>
            <person name="Rodrigue S."/>
            <person name="Chen F."/>
            <person name="Lapidus A."/>
            <person name="Ferriera S."/>
            <person name="Johnson J."/>
            <person name="Steglich C."/>
            <person name="Church G.M."/>
            <person name="Richardson P."/>
            <person name="Chisholm S.W."/>
        </authorList>
    </citation>
    <scope>NUCLEOTIDE SEQUENCE [LARGE SCALE GENOMIC DNA]</scope>
    <source>
        <strain evidence="6 7">MIT 9303</strain>
    </source>
</reference>
<dbReference type="PANTHER" id="PTHR12526">
    <property type="entry name" value="GLYCOSYLTRANSFERASE"/>
    <property type="match status" value="1"/>
</dbReference>
<dbReference type="RefSeq" id="WP_011827138.1">
    <property type="nucleotide sequence ID" value="NC_008820.1"/>
</dbReference>
<comment type="similarity">
    <text evidence="1">Belongs to the glycosyltransferase group 1 family. Glycosyltransferase 4 subfamily.</text>
</comment>
<feature type="domain" description="Glycosyl transferase family 1" evidence="4">
    <location>
        <begin position="184"/>
        <end position="350"/>
    </location>
</feature>
<evidence type="ECO:0000313" key="7">
    <source>
        <dbReference type="Proteomes" id="UP000002274"/>
    </source>
</evidence>
<dbReference type="EMBL" id="CP000554">
    <property type="protein sequence ID" value="ABM79294.1"/>
    <property type="molecule type" value="Genomic_DNA"/>
</dbReference>
<evidence type="ECO:0000256" key="2">
    <source>
        <dbReference type="ARBA" id="ARBA00022676"/>
    </source>
</evidence>
<dbReference type="Pfam" id="PF13439">
    <property type="entry name" value="Glyco_transf_4"/>
    <property type="match status" value="1"/>
</dbReference>
<dbReference type="SUPFAM" id="SSF53756">
    <property type="entry name" value="UDP-Glycosyltransferase/glycogen phosphorylase"/>
    <property type="match status" value="1"/>
</dbReference>
<name>A2CCT4_PROM3</name>
<dbReference type="InterPro" id="IPR028098">
    <property type="entry name" value="Glyco_trans_4-like_N"/>
</dbReference>
<dbReference type="Proteomes" id="UP000002274">
    <property type="component" value="Chromosome"/>
</dbReference>
<organism evidence="6 7">
    <name type="scientific">Prochlorococcus marinus (strain MIT 9303)</name>
    <dbReference type="NCBI Taxonomy" id="59922"/>
    <lineage>
        <taxon>Bacteria</taxon>
        <taxon>Bacillati</taxon>
        <taxon>Cyanobacteriota</taxon>
        <taxon>Cyanophyceae</taxon>
        <taxon>Synechococcales</taxon>
        <taxon>Prochlorococcaceae</taxon>
        <taxon>Prochlorococcus</taxon>
    </lineage>
</organism>
<feature type="domain" description="Glycosyltransferase subfamily 4-like N-terminal" evidence="5">
    <location>
        <begin position="55"/>
        <end position="171"/>
    </location>
</feature>
<dbReference type="BioCyc" id="PMAR59922:G1G80-2248-MONOMER"/>
<evidence type="ECO:0000313" key="6">
    <source>
        <dbReference type="EMBL" id="ABM79294.1"/>
    </source>
</evidence>
<accession>A2CCT4</accession>
<gene>
    <name evidence="6" type="ordered locus">P9303_25631</name>
</gene>
<keyword evidence="2" id="KW-0328">Glycosyltransferase</keyword>
<dbReference type="InterPro" id="IPR001296">
    <property type="entry name" value="Glyco_trans_1"/>
</dbReference>
<sequence>MSMRLLVFAPTRRAPTETFVRANLQGLPFEIIAYFGDEQPLSDPGRLAYGLAILVSKALTRLGLLRLATLPGSLVAWCLIRRHQPDVLMTEFGFHAVRVMEAAAWSDTPLIVHFRGSDASAQNRLGLLKDRYRRLMVIVSGIIVKSQPMRRTLLALGAPNDHLIVSPSGADERLFHGADPGRSSPLLVAVGRFVAKKGPLQTIRAFAAMRQSLPEPVALSTKLVMLGDGPLLAEARQLVEALALGSAVILPGLADRQRVAELLRQARCFVQHSQVAPDGDREGSPVAVMEAQLSGLPVVATRHEGIPEVVEDGVSGFLVDEGDLQGMAAAMARLIVEPDLAARLGAAGKRRAAANFTARHHLEQIAALLRKVIQESR</sequence>
<dbReference type="AlphaFoldDB" id="A2CCT4"/>
<dbReference type="CAZy" id="GT4">
    <property type="family name" value="Glycosyltransferase Family 4"/>
</dbReference>
<evidence type="ECO:0000256" key="1">
    <source>
        <dbReference type="ARBA" id="ARBA00009481"/>
    </source>
</evidence>
<dbReference type="HOGENOM" id="CLU_009583_14_3_3"/>
<evidence type="ECO:0000256" key="3">
    <source>
        <dbReference type="ARBA" id="ARBA00022679"/>
    </source>
</evidence>
<evidence type="ECO:0000259" key="4">
    <source>
        <dbReference type="Pfam" id="PF00534"/>
    </source>
</evidence>
<dbReference type="Pfam" id="PF00534">
    <property type="entry name" value="Glycos_transf_1"/>
    <property type="match status" value="1"/>
</dbReference>
<dbReference type="KEGG" id="pmf:P9303_25631"/>
<dbReference type="Gene3D" id="3.40.50.2000">
    <property type="entry name" value="Glycogen Phosphorylase B"/>
    <property type="match status" value="2"/>
</dbReference>
<keyword evidence="3 6" id="KW-0808">Transferase</keyword>
<dbReference type="PANTHER" id="PTHR12526:SF640">
    <property type="entry name" value="COLANIC ACID BIOSYNTHESIS GLYCOSYLTRANSFERASE WCAL-RELATED"/>
    <property type="match status" value="1"/>
</dbReference>
<dbReference type="GO" id="GO:0016757">
    <property type="term" value="F:glycosyltransferase activity"/>
    <property type="evidence" value="ECO:0007669"/>
    <property type="project" value="UniProtKB-KW"/>
</dbReference>
<proteinExistence type="inferred from homology"/>